<organism evidence="1 2">
    <name type="scientific">Triparma laevis f. inornata</name>
    <dbReference type="NCBI Taxonomy" id="1714386"/>
    <lineage>
        <taxon>Eukaryota</taxon>
        <taxon>Sar</taxon>
        <taxon>Stramenopiles</taxon>
        <taxon>Ochrophyta</taxon>
        <taxon>Bolidophyceae</taxon>
        <taxon>Parmales</taxon>
        <taxon>Triparmaceae</taxon>
        <taxon>Triparma</taxon>
    </lineage>
</organism>
<evidence type="ECO:0000313" key="1">
    <source>
        <dbReference type="EMBL" id="GMH85680.1"/>
    </source>
</evidence>
<sequence length="251" mass="27753">MSTPVANQTLLLKTEGTDAFLREGYILPARLKAGSEPLTDEKMKKAAVDWCTGGDARSKVTKTHGSFNGGLSGWNVANVEDMNNMFCMAQSFNQDLSAWNQEKCTNMQEMFISASSFNGYLNEWNVANVKYMGQLFGDARSFNQDLSGWNVENVKDMRSMFIEAIAFEGKGLSGWKVLLVSDFSSMFYGAPASNQDISAWDVSNAQTNDKLRYILCDADSFSNNLCDDGASVSWQKVGYCIDGKLAVDPCW</sequence>
<dbReference type="InterPro" id="IPR011889">
    <property type="entry name" value="Liste_lipo_26"/>
</dbReference>
<gene>
    <name evidence="1" type="ORF">TL16_g10308</name>
</gene>
<name>A0A9W7BCZ3_9STRA</name>
<reference evidence="2" key="1">
    <citation type="journal article" date="2023" name="Commun. Biol.">
        <title>Genome analysis of Parmales, the sister group of diatoms, reveals the evolutionary specialization of diatoms from phago-mixotrophs to photoautotrophs.</title>
        <authorList>
            <person name="Ban H."/>
            <person name="Sato S."/>
            <person name="Yoshikawa S."/>
            <person name="Yamada K."/>
            <person name="Nakamura Y."/>
            <person name="Ichinomiya M."/>
            <person name="Sato N."/>
            <person name="Blanc-Mathieu R."/>
            <person name="Endo H."/>
            <person name="Kuwata A."/>
            <person name="Ogata H."/>
        </authorList>
    </citation>
    <scope>NUCLEOTIDE SEQUENCE [LARGE SCALE GENOMIC DNA]</scope>
</reference>
<dbReference type="NCBIfam" id="TIGR02167">
    <property type="entry name" value="Liste_lipo_26"/>
    <property type="match status" value="1"/>
</dbReference>
<dbReference type="EMBL" id="BLQM01000363">
    <property type="protein sequence ID" value="GMH85680.1"/>
    <property type="molecule type" value="Genomic_DNA"/>
</dbReference>
<accession>A0A9W7BCZ3</accession>
<dbReference type="AlphaFoldDB" id="A0A9W7BCZ3"/>
<dbReference type="Pfam" id="PF03382">
    <property type="entry name" value="DUF285"/>
    <property type="match status" value="1"/>
</dbReference>
<evidence type="ECO:0008006" key="3">
    <source>
        <dbReference type="Google" id="ProtNLM"/>
    </source>
</evidence>
<dbReference type="InterPro" id="IPR005046">
    <property type="entry name" value="DUF285"/>
</dbReference>
<comment type="caution">
    <text evidence="1">The sequence shown here is derived from an EMBL/GenBank/DDBJ whole genome shotgun (WGS) entry which is preliminary data.</text>
</comment>
<protein>
    <recommendedName>
        <fullName evidence="3">BspA family leucine-rich repeat surface protein</fullName>
    </recommendedName>
</protein>
<evidence type="ECO:0000313" key="2">
    <source>
        <dbReference type="Proteomes" id="UP001162640"/>
    </source>
</evidence>
<proteinExistence type="predicted"/>
<dbReference type="Proteomes" id="UP001162640">
    <property type="component" value="Unassembled WGS sequence"/>
</dbReference>